<reference evidence="2" key="1">
    <citation type="submission" date="2016-11" db="UniProtKB">
        <authorList>
            <consortium name="WormBaseParasite"/>
        </authorList>
    </citation>
    <scope>IDENTIFICATION</scope>
    <source>
        <strain evidence="2">KR3021</strain>
    </source>
</reference>
<accession>A0AC35TI40</accession>
<name>A0AC35TI40_9BILA</name>
<evidence type="ECO:0000313" key="1">
    <source>
        <dbReference type="Proteomes" id="UP000095286"/>
    </source>
</evidence>
<dbReference type="WBParaSite" id="RSKR_0000069600.1">
    <property type="protein sequence ID" value="RSKR_0000069600.1"/>
    <property type="gene ID" value="RSKR_0000069600"/>
</dbReference>
<protein>
    <submittedName>
        <fullName evidence="2">DUF19 domain-containing protein</fullName>
    </submittedName>
</protein>
<sequence>MVLLKYLSVSLLMVSICVATIIDARRWTEEDESRRIQMIKDQEKQLFEKEMANFRSRHNYREPSTDYFESSSSNLKTSAKDEKKKHSERVLSTPIIYQHIPNTTNWCYQCTSSMSTISQSMRQAVKNFLDLRRTSFPSDVVNNKCTKPEDLGVFKKQSCMSSYCQTLVLTDAQTGNAFTMRGCAEHFGAIDPNVLGKRDDNTCTKLHNNLEMYECICKNRKYCHAGNERSIPDSGIAFEEVKFAAQIGPNNGSGKTNCIINLMVVMAVLFFGVN</sequence>
<dbReference type="Proteomes" id="UP000095286">
    <property type="component" value="Unplaced"/>
</dbReference>
<organism evidence="1 2">
    <name type="scientific">Rhabditophanes sp. KR3021</name>
    <dbReference type="NCBI Taxonomy" id="114890"/>
    <lineage>
        <taxon>Eukaryota</taxon>
        <taxon>Metazoa</taxon>
        <taxon>Ecdysozoa</taxon>
        <taxon>Nematoda</taxon>
        <taxon>Chromadorea</taxon>
        <taxon>Rhabditida</taxon>
        <taxon>Tylenchina</taxon>
        <taxon>Panagrolaimomorpha</taxon>
        <taxon>Strongyloidoidea</taxon>
        <taxon>Alloionematidae</taxon>
        <taxon>Rhabditophanes</taxon>
    </lineage>
</organism>
<proteinExistence type="predicted"/>
<evidence type="ECO:0000313" key="2">
    <source>
        <dbReference type="WBParaSite" id="RSKR_0000069600.1"/>
    </source>
</evidence>